<reference evidence="1 2" key="1">
    <citation type="journal article" date="2016" name="Nat. Commun.">
        <title>Thousands of microbial genomes shed light on interconnected biogeochemical processes in an aquifer system.</title>
        <authorList>
            <person name="Anantharaman K."/>
            <person name="Brown C.T."/>
            <person name="Hug L.A."/>
            <person name="Sharon I."/>
            <person name="Castelle C.J."/>
            <person name="Probst A.J."/>
            <person name="Thomas B.C."/>
            <person name="Singh A."/>
            <person name="Wilkins M.J."/>
            <person name="Karaoz U."/>
            <person name="Brodie E.L."/>
            <person name="Williams K.H."/>
            <person name="Hubbard S.S."/>
            <person name="Banfield J.F."/>
        </authorList>
    </citation>
    <scope>NUCLEOTIDE SEQUENCE [LARGE SCALE GENOMIC DNA]</scope>
</reference>
<dbReference type="AlphaFoldDB" id="A0A1F6DG88"/>
<dbReference type="Proteomes" id="UP000178042">
    <property type="component" value="Unassembled WGS sequence"/>
</dbReference>
<dbReference type="InterPro" id="IPR034660">
    <property type="entry name" value="DinB/YfiT-like"/>
</dbReference>
<comment type="caution">
    <text evidence="1">The sequence shown here is derived from an EMBL/GenBank/DDBJ whole genome shotgun (WGS) entry which is preliminary data.</text>
</comment>
<dbReference type="InterPro" id="IPR018531">
    <property type="entry name" value="DUF1993"/>
</dbReference>
<evidence type="ECO:0000313" key="1">
    <source>
        <dbReference type="EMBL" id="OGG60459.1"/>
    </source>
</evidence>
<accession>A0A1F6DG88</accession>
<protein>
    <recommendedName>
        <fullName evidence="3">DUF1993 domain-containing protein</fullName>
    </recommendedName>
</protein>
<organism evidence="1 2">
    <name type="scientific">Candidatus Kaiserbacteria bacterium RIFCSPHIGHO2_02_FULL_49_16</name>
    <dbReference type="NCBI Taxonomy" id="1798490"/>
    <lineage>
        <taxon>Bacteria</taxon>
        <taxon>Candidatus Kaiseribacteriota</taxon>
    </lineage>
</organism>
<dbReference type="PANTHER" id="PTHR36922:SF1">
    <property type="entry name" value="DUF1993 DOMAIN-CONTAINING PROTEIN"/>
    <property type="match status" value="1"/>
</dbReference>
<sequence length="180" mass="20446">MQETNLYTITVPPMTKALEMLSKLMDKAVMHAESKGTERHPGSKHLASLLNDRLVFDQFNFIKQVQVACDNAKGGASRLAEIEIPVYEDNEKTVPELKARIEKTTAFLETIEPKQIIGKESVKITLPYFPTKYITGFEYATEYLLPNFYFHIVTAYSILRKNGVDIGKKDYINGLPLKDL</sequence>
<dbReference type="Pfam" id="PF09351">
    <property type="entry name" value="DUF1993"/>
    <property type="match status" value="1"/>
</dbReference>
<dbReference type="EMBL" id="MFLD01000015">
    <property type="protein sequence ID" value="OGG60459.1"/>
    <property type="molecule type" value="Genomic_DNA"/>
</dbReference>
<dbReference type="PANTHER" id="PTHR36922">
    <property type="entry name" value="BLL2446 PROTEIN"/>
    <property type="match status" value="1"/>
</dbReference>
<dbReference type="SUPFAM" id="SSF109854">
    <property type="entry name" value="DinB/YfiT-like putative metalloenzymes"/>
    <property type="match status" value="1"/>
</dbReference>
<evidence type="ECO:0000313" key="2">
    <source>
        <dbReference type="Proteomes" id="UP000178042"/>
    </source>
</evidence>
<evidence type="ECO:0008006" key="3">
    <source>
        <dbReference type="Google" id="ProtNLM"/>
    </source>
</evidence>
<name>A0A1F6DG88_9BACT</name>
<proteinExistence type="predicted"/>
<dbReference type="Gene3D" id="1.20.120.450">
    <property type="entry name" value="dinb family like domain"/>
    <property type="match status" value="1"/>
</dbReference>
<gene>
    <name evidence="1" type="ORF">A3C86_01160</name>
</gene>